<feature type="domain" description="C2H2-type" evidence="11">
    <location>
        <begin position="272"/>
        <end position="299"/>
    </location>
</feature>
<keyword evidence="7" id="KW-0804">Transcription</keyword>
<keyword evidence="3" id="KW-0677">Repeat</keyword>
<keyword evidence="13" id="KW-1185">Reference proteome</keyword>
<dbReference type="InterPro" id="IPR036236">
    <property type="entry name" value="Znf_C2H2_sf"/>
</dbReference>
<dbReference type="Gene3D" id="3.30.160.60">
    <property type="entry name" value="Classic Zinc Finger"/>
    <property type="match status" value="2"/>
</dbReference>
<evidence type="ECO:0000256" key="1">
    <source>
        <dbReference type="ARBA" id="ARBA00004123"/>
    </source>
</evidence>
<keyword evidence="6" id="KW-0805">Transcription regulation</keyword>
<feature type="domain" description="C2H2-type" evidence="11">
    <location>
        <begin position="325"/>
        <end position="348"/>
    </location>
</feature>
<reference evidence="13" key="1">
    <citation type="submission" date="2021-01" db="EMBL/GenBank/DDBJ databases">
        <title>Caligus Genome Assembly.</title>
        <authorList>
            <person name="Gallardo-Escarate C."/>
        </authorList>
    </citation>
    <scope>NUCLEOTIDE SEQUENCE [LARGE SCALE GENOMIC DNA]</scope>
</reference>
<keyword evidence="8" id="KW-0539">Nucleus</keyword>
<dbReference type="OrthoDB" id="8953942at2759"/>
<dbReference type="InterPro" id="IPR042972">
    <property type="entry name" value="INSM1/2"/>
</dbReference>
<feature type="compositionally biased region" description="Low complexity" evidence="10">
    <location>
        <begin position="80"/>
        <end position="99"/>
    </location>
</feature>
<gene>
    <name evidence="12" type="ORF">FKW44_011280</name>
</gene>
<evidence type="ECO:0000256" key="8">
    <source>
        <dbReference type="ARBA" id="ARBA00023242"/>
    </source>
</evidence>
<feature type="domain" description="C2H2-type" evidence="11">
    <location>
        <begin position="223"/>
        <end position="250"/>
    </location>
</feature>
<comment type="subcellular location">
    <subcellularLocation>
        <location evidence="1">Nucleus</location>
    </subcellularLocation>
</comment>
<dbReference type="GO" id="GO:0008270">
    <property type="term" value="F:zinc ion binding"/>
    <property type="evidence" value="ECO:0007669"/>
    <property type="project" value="UniProtKB-KW"/>
</dbReference>
<dbReference type="SUPFAM" id="SSF57667">
    <property type="entry name" value="beta-beta-alpha zinc fingers"/>
    <property type="match status" value="1"/>
</dbReference>
<evidence type="ECO:0000256" key="3">
    <source>
        <dbReference type="ARBA" id="ARBA00022737"/>
    </source>
</evidence>
<dbReference type="InterPro" id="IPR013087">
    <property type="entry name" value="Znf_C2H2_type"/>
</dbReference>
<feature type="non-terminal residue" evidence="12">
    <location>
        <position position="372"/>
    </location>
</feature>
<evidence type="ECO:0000256" key="6">
    <source>
        <dbReference type="ARBA" id="ARBA00023015"/>
    </source>
</evidence>
<keyword evidence="2" id="KW-0479">Metal-binding</keyword>
<evidence type="ECO:0000256" key="5">
    <source>
        <dbReference type="ARBA" id="ARBA00022833"/>
    </source>
</evidence>
<evidence type="ECO:0000256" key="10">
    <source>
        <dbReference type="SAM" id="MobiDB-lite"/>
    </source>
</evidence>
<dbReference type="EMBL" id="CP045896">
    <property type="protein sequence ID" value="QQP50316.1"/>
    <property type="molecule type" value="Genomic_DNA"/>
</dbReference>
<keyword evidence="5" id="KW-0862">Zinc</keyword>
<dbReference type="GO" id="GO:0030182">
    <property type="term" value="P:neuron differentiation"/>
    <property type="evidence" value="ECO:0007669"/>
    <property type="project" value="TreeGrafter"/>
</dbReference>
<dbReference type="GO" id="GO:0005634">
    <property type="term" value="C:nucleus"/>
    <property type="evidence" value="ECO:0007669"/>
    <property type="project" value="UniProtKB-SubCell"/>
</dbReference>
<dbReference type="SMART" id="SM00355">
    <property type="entry name" value="ZnF_C2H2"/>
    <property type="match status" value="3"/>
</dbReference>
<evidence type="ECO:0000256" key="7">
    <source>
        <dbReference type="ARBA" id="ARBA00023163"/>
    </source>
</evidence>
<evidence type="ECO:0000259" key="11">
    <source>
        <dbReference type="PROSITE" id="PS50157"/>
    </source>
</evidence>
<dbReference type="Proteomes" id="UP000595437">
    <property type="component" value="Chromosome 7"/>
</dbReference>
<dbReference type="AlphaFoldDB" id="A0A7T8HHX6"/>
<evidence type="ECO:0000313" key="12">
    <source>
        <dbReference type="EMBL" id="QQP50316.1"/>
    </source>
</evidence>
<dbReference type="GO" id="GO:0001227">
    <property type="term" value="F:DNA-binding transcription repressor activity, RNA polymerase II-specific"/>
    <property type="evidence" value="ECO:0007669"/>
    <property type="project" value="TreeGrafter"/>
</dbReference>
<dbReference type="GO" id="GO:0010564">
    <property type="term" value="P:regulation of cell cycle process"/>
    <property type="evidence" value="ECO:0007669"/>
    <property type="project" value="TreeGrafter"/>
</dbReference>
<organism evidence="12 13">
    <name type="scientific">Caligus rogercresseyi</name>
    <name type="common">Sea louse</name>
    <dbReference type="NCBI Taxonomy" id="217165"/>
    <lineage>
        <taxon>Eukaryota</taxon>
        <taxon>Metazoa</taxon>
        <taxon>Ecdysozoa</taxon>
        <taxon>Arthropoda</taxon>
        <taxon>Crustacea</taxon>
        <taxon>Multicrustacea</taxon>
        <taxon>Hexanauplia</taxon>
        <taxon>Copepoda</taxon>
        <taxon>Siphonostomatoida</taxon>
        <taxon>Caligidae</taxon>
        <taxon>Caligus</taxon>
    </lineage>
</organism>
<dbReference type="GO" id="GO:0000978">
    <property type="term" value="F:RNA polymerase II cis-regulatory region sequence-specific DNA binding"/>
    <property type="evidence" value="ECO:0007669"/>
    <property type="project" value="TreeGrafter"/>
</dbReference>
<feature type="region of interest" description="Disordered" evidence="10">
    <location>
        <begin position="77"/>
        <end position="135"/>
    </location>
</feature>
<evidence type="ECO:0000313" key="13">
    <source>
        <dbReference type="Proteomes" id="UP000595437"/>
    </source>
</evidence>
<dbReference type="PANTHER" id="PTHR15065:SF4">
    <property type="entry name" value="LD18634P"/>
    <property type="match status" value="1"/>
</dbReference>
<protein>
    <submittedName>
        <fullName evidence="12">Nervous fingers 2 CG12809PAlike</fullName>
    </submittedName>
</protein>
<sequence length="372" mass="41065">MHQGKRSSDSPIIDVVEEEDFEHNSPGSPLPCLLSPKRFYSRLAALSALQSSYNYYLNSPLVAQTAALSRALIQNSSSITPSETPGKSSSSTCSSQAASPEKKTKLSRKKTSRKLTFDEDKSSPVSGTIIRQRAEGEEVPAIHKGMYKRSHQSSSDIDPEFNVVEVTDEAKAELAKIENKIGDFICRLCKEDTCYHNDNEGGVTGVAAASGSPMCNMIVHVEYRCPECEKVFNCPANLASHRRWHKPKANGEDTFGSSEGSIEYVSEQPERFTCKICHKKFKRRHSLKKHFGLHVVNNSDVSEPKYPPKYSIADLLTNNKSELSFPCRVCSLSFSTFSELTSHSAKAHYSLLLNSPSLLVLASANLPTQNPL</sequence>
<accession>A0A7T8HHX6</accession>
<name>A0A7T8HHX6_CALRO</name>
<evidence type="ECO:0000256" key="2">
    <source>
        <dbReference type="ARBA" id="ARBA00022723"/>
    </source>
</evidence>
<dbReference type="Pfam" id="PF00096">
    <property type="entry name" value="zf-C2H2"/>
    <property type="match status" value="2"/>
</dbReference>
<feature type="region of interest" description="Disordered" evidence="10">
    <location>
        <begin position="1"/>
        <end position="28"/>
    </location>
</feature>
<dbReference type="PROSITE" id="PS00028">
    <property type="entry name" value="ZINC_FINGER_C2H2_1"/>
    <property type="match status" value="3"/>
</dbReference>
<dbReference type="Pfam" id="PF13912">
    <property type="entry name" value="zf-C2H2_6"/>
    <property type="match status" value="1"/>
</dbReference>
<evidence type="ECO:0000256" key="4">
    <source>
        <dbReference type="ARBA" id="ARBA00022771"/>
    </source>
</evidence>
<keyword evidence="4 9" id="KW-0863">Zinc-finger</keyword>
<proteinExistence type="predicted"/>
<dbReference type="PANTHER" id="PTHR15065">
    <property type="entry name" value="INSULINOMA-ASSOCIATED 1"/>
    <property type="match status" value="1"/>
</dbReference>
<dbReference type="PROSITE" id="PS50157">
    <property type="entry name" value="ZINC_FINGER_C2H2_2"/>
    <property type="match status" value="3"/>
</dbReference>
<dbReference type="GO" id="GO:0017053">
    <property type="term" value="C:transcription repressor complex"/>
    <property type="evidence" value="ECO:0007669"/>
    <property type="project" value="TreeGrafter"/>
</dbReference>
<dbReference type="FunFam" id="3.30.160.60:FF:001896">
    <property type="entry name" value="insulinoma-associated protein 1b"/>
    <property type="match status" value="1"/>
</dbReference>
<evidence type="ECO:0000256" key="9">
    <source>
        <dbReference type="PROSITE-ProRule" id="PRU00042"/>
    </source>
</evidence>